<evidence type="ECO:0000313" key="3">
    <source>
        <dbReference type="Proteomes" id="UP000254601"/>
    </source>
</evidence>
<organism evidence="2 3">
    <name type="scientific">Suttonella ornithocola</name>
    <dbReference type="NCBI Taxonomy" id="279832"/>
    <lineage>
        <taxon>Bacteria</taxon>
        <taxon>Pseudomonadati</taxon>
        <taxon>Pseudomonadota</taxon>
        <taxon>Gammaproteobacteria</taxon>
        <taxon>Cardiobacteriales</taxon>
        <taxon>Cardiobacteriaceae</taxon>
        <taxon>Suttonella</taxon>
    </lineage>
</organism>
<keyword evidence="3" id="KW-1185">Reference proteome</keyword>
<reference evidence="2 3" key="1">
    <citation type="submission" date="2018-06" db="EMBL/GenBank/DDBJ databases">
        <authorList>
            <consortium name="Pathogen Informatics"/>
            <person name="Doyle S."/>
        </authorList>
    </citation>
    <scope>NUCLEOTIDE SEQUENCE [LARGE SCALE GENOMIC DNA]</scope>
    <source>
        <strain evidence="2 3">NCTC13337</strain>
    </source>
</reference>
<dbReference type="Proteomes" id="UP000254601">
    <property type="component" value="Unassembled WGS sequence"/>
</dbReference>
<dbReference type="EMBL" id="UHIC01000001">
    <property type="protein sequence ID" value="SUO95294.1"/>
    <property type="molecule type" value="Genomic_DNA"/>
</dbReference>
<accession>A0A380RB63</accession>
<sequence length="240" mass="26887">MSYGLSINNPALQYAFDEGYSALNFQGAGITQRYSGNITYLDFNCPSRPVLFYRSAEANNLTAPHYVVDRGNGSYRAYCLGQAEIFVFSTRVVPSNDRYGVKIWGKNGRLVYQSSDQPIKPVARVLTAPIARDQQQNWFGGGGRKIAYMLQGSAFLAHYDIGAKRLLIWRTVVQSLKGGFGVRLMKIIDKHVTGRDKEFGYLNINASATPPWLGDNSPVGLFVIDVHDLDYQGRQNFTFY</sequence>
<dbReference type="AlphaFoldDB" id="A0A380RB63"/>
<name>A0A380RB63_9GAMM</name>
<dbReference type="RefSeq" id="WP_072576164.1">
    <property type="nucleotide sequence ID" value="NZ_LWHB01000054.1"/>
</dbReference>
<evidence type="ECO:0000313" key="2">
    <source>
        <dbReference type="EMBL" id="SUQ09751.1"/>
    </source>
</evidence>
<evidence type="ECO:0000313" key="1">
    <source>
        <dbReference type="EMBL" id="SUO95294.1"/>
    </source>
</evidence>
<proteinExistence type="predicted"/>
<dbReference type="EMBL" id="UHIC01000003">
    <property type="protein sequence ID" value="SUQ09751.1"/>
    <property type="molecule type" value="Genomic_DNA"/>
</dbReference>
<gene>
    <name evidence="1" type="ORF">NCTC13337_01201</name>
    <name evidence="2" type="ORF">NCTC13337_02750</name>
</gene>
<dbReference type="OrthoDB" id="7007207at2"/>
<protein>
    <submittedName>
        <fullName evidence="2">Uncharacterized protein</fullName>
    </submittedName>
</protein>